<organism evidence="1">
    <name type="scientific">Glycine max</name>
    <name type="common">Soybean</name>
    <name type="synonym">Glycine hispida</name>
    <dbReference type="NCBI Taxonomy" id="3847"/>
    <lineage>
        <taxon>Eukaryota</taxon>
        <taxon>Viridiplantae</taxon>
        <taxon>Streptophyta</taxon>
        <taxon>Embryophyta</taxon>
        <taxon>Tracheophyta</taxon>
        <taxon>Spermatophyta</taxon>
        <taxon>Magnoliopsida</taxon>
        <taxon>eudicotyledons</taxon>
        <taxon>Gunneridae</taxon>
        <taxon>Pentapetalae</taxon>
        <taxon>rosids</taxon>
        <taxon>fabids</taxon>
        <taxon>Fabales</taxon>
        <taxon>Fabaceae</taxon>
        <taxon>Papilionoideae</taxon>
        <taxon>50 kb inversion clade</taxon>
        <taxon>NPAAA clade</taxon>
        <taxon>indigoferoid/millettioid clade</taxon>
        <taxon>Phaseoleae</taxon>
        <taxon>Glycine</taxon>
        <taxon>Glycine subgen. Soja</taxon>
    </lineage>
</organism>
<gene>
    <name evidence="1" type="ORF">GLYMA_08G320600</name>
</gene>
<reference evidence="1 2" key="1">
    <citation type="journal article" date="2010" name="Nature">
        <title>Genome sequence of the palaeopolyploid soybean.</title>
        <authorList>
            <person name="Schmutz J."/>
            <person name="Cannon S.B."/>
            <person name="Schlueter J."/>
            <person name="Ma J."/>
            <person name="Mitros T."/>
            <person name="Nelson W."/>
            <person name="Hyten D.L."/>
            <person name="Song Q."/>
            <person name="Thelen J.J."/>
            <person name="Cheng J."/>
            <person name="Xu D."/>
            <person name="Hellsten U."/>
            <person name="May G.D."/>
            <person name="Yu Y."/>
            <person name="Sakurai T."/>
            <person name="Umezawa T."/>
            <person name="Bhattacharyya M.K."/>
            <person name="Sandhu D."/>
            <person name="Valliyodan B."/>
            <person name="Lindquist E."/>
            <person name="Peto M."/>
            <person name="Grant D."/>
            <person name="Shu S."/>
            <person name="Goodstein D."/>
            <person name="Barry K."/>
            <person name="Futrell-Griggs M."/>
            <person name="Abernathy B."/>
            <person name="Du J."/>
            <person name="Tian Z."/>
            <person name="Zhu L."/>
            <person name="Gill N."/>
            <person name="Joshi T."/>
            <person name="Libault M."/>
            <person name="Sethuraman A."/>
            <person name="Zhang X.-C."/>
            <person name="Shinozaki K."/>
            <person name="Nguyen H.T."/>
            <person name="Wing R.A."/>
            <person name="Cregan P."/>
            <person name="Specht J."/>
            <person name="Grimwood J."/>
            <person name="Rokhsar D."/>
            <person name="Stacey G."/>
            <person name="Shoemaker R.C."/>
            <person name="Jackson S.A."/>
        </authorList>
    </citation>
    <scope>NUCLEOTIDE SEQUENCE</scope>
    <source>
        <strain evidence="2">cv. Williams 82</strain>
        <tissue evidence="1">Callus</tissue>
    </source>
</reference>
<accession>A0A0R0IVN4</accession>
<dbReference type="EnsemblPlants" id="KRH46236">
    <property type="protein sequence ID" value="KRH46236"/>
    <property type="gene ID" value="GLYMA_08G320600"/>
</dbReference>
<name>A0A0R0IVN4_SOYBN</name>
<evidence type="ECO:0000313" key="2">
    <source>
        <dbReference type="EnsemblPlants" id="KRH46236"/>
    </source>
</evidence>
<protein>
    <submittedName>
        <fullName evidence="1 2">Uncharacterized protein</fullName>
    </submittedName>
</protein>
<dbReference type="Proteomes" id="UP000008827">
    <property type="component" value="Chromosome 8"/>
</dbReference>
<proteinExistence type="predicted"/>
<dbReference type="Gramene" id="KRH46236">
    <property type="protein sequence ID" value="KRH46236"/>
    <property type="gene ID" value="GLYMA_08G320600"/>
</dbReference>
<dbReference type="EMBL" id="CM000841">
    <property type="protein sequence ID" value="KRH46236.1"/>
    <property type="molecule type" value="Genomic_DNA"/>
</dbReference>
<reference evidence="2" key="2">
    <citation type="submission" date="2018-02" db="UniProtKB">
        <authorList>
            <consortium name="EnsemblPlants"/>
        </authorList>
    </citation>
    <scope>IDENTIFICATION</scope>
    <source>
        <strain evidence="2">Williams 82</strain>
    </source>
</reference>
<dbReference type="InParanoid" id="A0A0R0IVN4"/>
<sequence>MLEPNYIPAPANLKEELDLTWSSSSLTIMPVSNQTIGTKFDKIPCKWQLKNMFVLIISSTKYKTFTK</sequence>
<evidence type="ECO:0000313" key="1">
    <source>
        <dbReference type="EMBL" id="KRH46236.1"/>
    </source>
</evidence>
<keyword evidence="3" id="KW-1185">Reference proteome</keyword>
<reference evidence="1" key="3">
    <citation type="submission" date="2018-07" db="EMBL/GenBank/DDBJ databases">
        <title>WGS assembly of Glycine max.</title>
        <authorList>
            <person name="Schmutz J."/>
            <person name="Cannon S."/>
            <person name="Schlueter J."/>
            <person name="Ma J."/>
            <person name="Mitros T."/>
            <person name="Nelson W."/>
            <person name="Hyten D."/>
            <person name="Song Q."/>
            <person name="Thelen J."/>
            <person name="Cheng J."/>
            <person name="Xu D."/>
            <person name="Hellsten U."/>
            <person name="May G."/>
            <person name="Yu Y."/>
            <person name="Sakurai T."/>
            <person name="Umezawa T."/>
            <person name="Bhattacharyya M."/>
            <person name="Sandhu D."/>
            <person name="Valliyodan B."/>
            <person name="Lindquist E."/>
            <person name="Peto M."/>
            <person name="Grant D."/>
            <person name="Shu S."/>
            <person name="Goodstein D."/>
            <person name="Barry K."/>
            <person name="Futrell-Griggs M."/>
            <person name="Abernathy B."/>
            <person name="Du J."/>
            <person name="Tian Z."/>
            <person name="Zhu L."/>
            <person name="Gill N."/>
            <person name="Joshi T."/>
            <person name="Libault M."/>
            <person name="Sethuraman A."/>
            <person name="Zhang X."/>
            <person name="Shinozaki K."/>
            <person name="Nguyen H."/>
            <person name="Wing R."/>
            <person name="Cregan P."/>
            <person name="Specht J."/>
            <person name="Grimwood J."/>
            <person name="Rokhsar D."/>
            <person name="Stacey G."/>
            <person name="Shoemaker R."/>
            <person name="Jackson S."/>
        </authorList>
    </citation>
    <scope>NUCLEOTIDE SEQUENCE</scope>
    <source>
        <tissue evidence="1">Callus</tissue>
    </source>
</reference>
<evidence type="ECO:0000313" key="3">
    <source>
        <dbReference type="Proteomes" id="UP000008827"/>
    </source>
</evidence>
<dbReference type="AlphaFoldDB" id="A0A0R0IVN4"/>